<sequence>MTQHPKKKTRSGRNRLILFSFSLFCTLIPIYLGQLPLYASPPQTLTQESAWGNIQLVRTLESRHKTAVESLVFTPNGEMLISGGGRNDPIIHLWTVRNGKHRGQLKGHQARVLSMAIAPDGKTLVSGGEDSLINLWDLEKRQLIRTFASHSSHVMALAITPNGQNLISGGLDGLKIWNLQQQVFIETLLRLNPIYSVAVDPRGRLLVTGGKNGEITLWDAQPDCTETLGCFVPRANPHEGSFKGHTDAISALAFTPNGEYLVSGSYDQGIKLWQMDTGEMRSLGEHLGPIHTLAISPDGNTLASASRDGLKLWNLRSGELLHRISPTVDAVQAVAFSPDGTMLATGGDNNTIQIWRWSSGTPSN</sequence>
<protein>
    <submittedName>
        <fullName evidence="4">WD40 repeat domain-containing protein</fullName>
    </submittedName>
</protein>
<gene>
    <name evidence="4" type="ORF">ABWT76_005955</name>
</gene>
<proteinExistence type="predicted"/>
<feature type="repeat" description="WD" evidence="3">
    <location>
        <begin position="194"/>
        <end position="219"/>
    </location>
</feature>
<feature type="repeat" description="WD" evidence="3">
    <location>
        <begin position="147"/>
        <end position="173"/>
    </location>
</feature>
<dbReference type="InterPro" id="IPR050349">
    <property type="entry name" value="WD_LIS1/nudF_dynein_reg"/>
</dbReference>
<feature type="repeat" description="WD" evidence="3">
    <location>
        <begin position="242"/>
        <end position="283"/>
    </location>
</feature>
<name>A0AAU8JGC1_9CYAN</name>
<keyword evidence="1 3" id="KW-0853">WD repeat</keyword>
<dbReference type="SUPFAM" id="SSF50978">
    <property type="entry name" value="WD40 repeat-like"/>
    <property type="match status" value="1"/>
</dbReference>
<accession>A0AAU8JGC1</accession>
<feature type="repeat" description="WD" evidence="3">
    <location>
        <begin position="283"/>
        <end position="323"/>
    </location>
</feature>
<dbReference type="PROSITE" id="PS50082">
    <property type="entry name" value="WD_REPEATS_2"/>
    <property type="match status" value="6"/>
</dbReference>
<dbReference type="InterPro" id="IPR036322">
    <property type="entry name" value="WD40_repeat_dom_sf"/>
</dbReference>
<dbReference type="PRINTS" id="PR00320">
    <property type="entry name" value="GPROTEINBRPT"/>
</dbReference>
<dbReference type="RefSeq" id="WP_054470070.1">
    <property type="nucleotide sequence ID" value="NZ_CP159837.1"/>
</dbReference>
<dbReference type="InterPro" id="IPR001680">
    <property type="entry name" value="WD40_rpt"/>
</dbReference>
<evidence type="ECO:0000256" key="1">
    <source>
        <dbReference type="ARBA" id="ARBA00022574"/>
    </source>
</evidence>
<dbReference type="CDD" id="cd00200">
    <property type="entry name" value="WD40"/>
    <property type="match status" value="1"/>
</dbReference>
<dbReference type="SMART" id="SM00320">
    <property type="entry name" value="WD40"/>
    <property type="match status" value="7"/>
</dbReference>
<evidence type="ECO:0000256" key="2">
    <source>
        <dbReference type="ARBA" id="ARBA00022737"/>
    </source>
</evidence>
<feature type="repeat" description="WD" evidence="3">
    <location>
        <begin position="105"/>
        <end position="146"/>
    </location>
</feature>
<dbReference type="EMBL" id="CP159837">
    <property type="protein sequence ID" value="XCM37140.1"/>
    <property type="molecule type" value="Genomic_DNA"/>
</dbReference>
<dbReference type="InterPro" id="IPR019775">
    <property type="entry name" value="WD40_repeat_CS"/>
</dbReference>
<dbReference type="Pfam" id="PF00400">
    <property type="entry name" value="WD40"/>
    <property type="match status" value="7"/>
</dbReference>
<dbReference type="InterPro" id="IPR015943">
    <property type="entry name" value="WD40/YVTN_repeat-like_dom_sf"/>
</dbReference>
<organism evidence="4">
    <name type="scientific">Planktothricoides raciborskii GIHE-MW2</name>
    <dbReference type="NCBI Taxonomy" id="2792601"/>
    <lineage>
        <taxon>Bacteria</taxon>
        <taxon>Bacillati</taxon>
        <taxon>Cyanobacteriota</taxon>
        <taxon>Cyanophyceae</taxon>
        <taxon>Oscillatoriophycideae</taxon>
        <taxon>Oscillatoriales</taxon>
        <taxon>Oscillatoriaceae</taxon>
        <taxon>Planktothricoides</taxon>
    </lineage>
</organism>
<dbReference type="InterPro" id="IPR020472">
    <property type="entry name" value="WD40_PAC1"/>
</dbReference>
<keyword evidence="2" id="KW-0677">Repeat</keyword>
<feature type="repeat" description="WD" evidence="3">
    <location>
        <begin position="324"/>
        <end position="364"/>
    </location>
</feature>
<dbReference type="AlphaFoldDB" id="A0AAU8JGC1"/>
<evidence type="ECO:0000256" key="3">
    <source>
        <dbReference type="PROSITE-ProRule" id="PRU00221"/>
    </source>
</evidence>
<reference evidence="4" key="1">
    <citation type="submission" date="2024-07" db="EMBL/GenBank/DDBJ databases">
        <authorList>
            <person name="Kim Y.J."/>
            <person name="Jeong J.Y."/>
        </authorList>
    </citation>
    <scope>NUCLEOTIDE SEQUENCE</scope>
    <source>
        <strain evidence="4">GIHE-MW2</strain>
    </source>
</reference>
<evidence type="ECO:0000313" key="4">
    <source>
        <dbReference type="EMBL" id="XCM37140.1"/>
    </source>
</evidence>
<dbReference type="PROSITE" id="PS50294">
    <property type="entry name" value="WD_REPEATS_REGION"/>
    <property type="match status" value="3"/>
</dbReference>
<dbReference type="PROSITE" id="PS00678">
    <property type="entry name" value="WD_REPEATS_1"/>
    <property type="match status" value="1"/>
</dbReference>
<dbReference type="PANTHER" id="PTHR44129">
    <property type="entry name" value="WD REPEAT-CONTAINING PROTEIN POP1"/>
    <property type="match status" value="1"/>
</dbReference>
<dbReference type="Gene3D" id="2.130.10.10">
    <property type="entry name" value="YVTN repeat-like/Quinoprotein amine dehydrogenase"/>
    <property type="match status" value="2"/>
</dbReference>